<comment type="similarity">
    <text evidence="1">Belongs to the LysR transcriptional regulatory family.</text>
</comment>
<name>A0A011MAV8_9PROT</name>
<dbReference type="FunFam" id="1.10.10.10:FF:000001">
    <property type="entry name" value="LysR family transcriptional regulator"/>
    <property type="match status" value="1"/>
</dbReference>
<dbReference type="Proteomes" id="UP000020218">
    <property type="component" value="Unassembled WGS sequence"/>
</dbReference>
<accession>A0A011MAV8</accession>
<dbReference type="AlphaFoldDB" id="A0A011MAV8"/>
<dbReference type="InterPro" id="IPR058163">
    <property type="entry name" value="LysR-type_TF_proteobact-type"/>
</dbReference>
<organism evidence="6 7">
    <name type="scientific">Candidatus Accumulibacter adjunctus</name>
    <dbReference type="NCBI Taxonomy" id="1454001"/>
    <lineage>
        <taxon>Bacteria</taxon>
        <taxon>Pseudomonadati</taxon>
        <taxon>Pseudomonadota</taxon>
        <taxon>Betaproteobacteria</taxon>
        <taxon>Candidatus Accumulibacter</taxon>
    </lineage>
</organism>
<evidence type="ECO:0000256" key="3">
    <source>
        <dbReference type="ARBA" id="ARBA00023125"/>
    </source>
</evidence>
<dbReference type="EMBL" id="JFAX01000013">
    <property type="protein sequence ID" value="EXI66858.1"/>
    <property type="molecule type" value="Genomic_DNA"/>
</dbReference>
<dbReference type="Gene3D" id="3.40.190.290">
    <property type="match status" value="1"/>
</dbReference>
<dbReference type="PANTHER" id="PTHR30537">
    <property type="entry name" value="HTH-TYPE TRANSCRIPTIONAL REGULATOR"/>
    <property type="match status" value="1"/>
</dbReference>
<proteinExistence type="inferred from homology"/>
<keyword evidence="7" id="KW-1185">Reference proteome</keyword>
<protein>
    <submittedName>
        <fullName evidence="6">D-malate degradation protein R</fullName>
    </submittedName>
</protein>
<reference evidence="6" key="1">
    <citation type="submission" date="2014-02" db="EMBL/GenBank/DDBJ databases">
        <title>Expanding our view of genomic diversity in Candidatus Accumulibacter clades.</title>
        <authorList>
            <person name="Skennerton C.T."/>
            <person name="Barr J.J."/>
            <person name="Slater F.R."/>
            <person name="Bond P.L."/>
            <person name="Tyson G.W."/>
        </authorList>
    </citation>
    <scope>NUCLEOTIDE SEQUENCE [LARGE SCALE GENOMIC DNA]</scope>
</reference>
<evidence type="ECO:0000256" key="4">
    <source>
        <dbReference type="ARBA" id="ARBA00023163"/>
    </source>
</evidence>
<dbReference type="PANTHER" id="PTHR30537:SF5">
    <property type="entry name" value="HTH-TYPE TRANSCRIPTIONAL ACTIVATOR TTDR-RELATED"/>
    <property type="match status" value="1"/>
</dbReference>
<dbReference type="GO" id="GO:0006351">
    <property type="term" value="P:DNA-templated transcription"/>
    <property type="evidence" value="ECO:0007669"/>
    <property type="project" value="TreeGrafter"/>
</dbReference>
<dbReference type="Pfam" id="PF00126">
    <property type="entry name" value="HTH_1"/>
    <property type="match status" value="1"/>
</dbReference>
<evidence type="ECO:0000256" key="2">
    <source>
        <dbReference type="ARBA" id="ARBA00023015"/>
    </source>
</evidence>
<evidence type="ECO:0000313" key="6">
    <source>
        <dbReference type="EMBL" id="EXI66858.1"/>
    </source>
</evidence>
<dbReference type="PROSITE" id="PS50931">
    <property type="entry name" value="HTH_LYSR"/>
    <property type="match status" value="1"/>
</dbReference>
<dbReference type="Pfam" id="PF03466">
    <property type="entry name" value="LysR_substrate"/>
    <property type="match status" value="1"/>
</dbReference>
<dbReference type="InterPro" id="IPR036390">
    <property type="entry name" value="WH_DNA-bd_sf"/>
</dbReference>
<feature type="domain" description="HTH lysR-type" evidence="5">
    <location>
        <begin position="1"/>
        <end position="59"/>
    </location>
</feature>
<sequence length="299" mass="32591">MDRFHLMSVFVAVAEEEGFAAAARRLHMSPPAVTRAIALLEERLAVRLLTRTTRLVRVTDAGARYLEDARRILLEADEADEAAAGINATPRGHLAVTAPVLFGRSHVMPVITAYQTTYKETTVSALFVDRVVSFVEEGLDVGVRIGTLPDSSLRAIRVGQVRRVVCASPAYLKQHGSPRTPADLARHRIIAATSVSAGPEWTFVKGKEKTGVRIDARIRVNTNDAALEAARNGFGLTRLISYQVANDLAAGRLSTVLTDFEDTWLPVHVIHREGRHGSAKVRSFVDLAVASLRADEALQ</sequence>
<dbReference type="InterPro" id="IPR000847">
    <property type="entry name" value="LysR_HTH_N"/>
</dbReference>
<evidence type="ECO:0000313" key="7">
    <source>
        <dbReference type="Proteomes" id="UP000020218"/>
    </source>
</evidence>
<dbReference type="STRING" id="1454001.AW08_02445"/>
<dbReference type="Gene3D" id="1.10.10.10">
    <property type="entry name" value="Winged helix-like DNA-binding domain superfamily/Winged helix DNA-binding domain"/>
    <property type="match status" value="1"/>
</dbReference>
<keyword evidence="3" id="KW-0238">DNA-binding</keyword>
<dbReference type="SUPFAM" id="SSF46785">
    <property type="entry name" value="Winged helix' DNA-binding domain"/>
    <property type="match status" value="1"/>
</dbReference>
<dbReference type="GO" id="GO:0043565">
    <property type="term" value="F:sequence-specific DNA binding"/>
    <property type="evidence" value="ECO:0007669"/>
    <property type="project" value="TreeGrafter"/>
</dbReference>
<comment type="caution">
    <text evidence="6">The sequence shown here is derived from an EMBL/GenBank/DDBJ whole genome shotgun (WGS) entry which is preliminary data.</text>
</comment>
<dbReference type="PATRIC" id="fig|1454001.3.peg.2488"/>
<evidence type="ECO:0000256" key="1">
    <source>
        <dbReference type="ARBA" id="ARBA00009437"/>
    </source>
</evidence>
<keyword evidence="2" id="KW-0805">Transcription regulation</keyword>
<evidence type="ECO:0000259" key="5">
    <source>
        <dbReference type="PROSITE" id="PS50931"/>
    </source>
</evidence>
<dbReference type="InterPro" id="IPR005119">
    <property type="entry name" value="LysR_subst-bd"/>
</dbReference>
<dbReference type="CDD" id="cd08471">
    <property type="entry name" value="PBP2_CrgA_like_2"/>
    <property type="match status" value="1"/>
</dbReference>
<dbReference type="PRINTS" id="PR00039">
    <property type="entry name" value="HTHLYSR"/>
</dbReference>
<dbReference type="GO" id="GO:0003700">
    <property type="term" value="F:DNA-binding transcription factor activity"/>
    <property type="evidence" value="ECO:0007669"/>
    <property type="project" value="InterPro"/>
</dbReference>
<keyword evidence="4" id="KW-0804">Transcription</keyword>
<gene>
    <name evidence="6" type="primary">dmlR_2</name>
    <name evidence="6" type="ORF">AW08_02445</name>
</gene>
<dbReference type="SUPFAM" id="SSF53850">
    <property type="entry name" value="Periplasmic binding protein-like II"/>
    <property type="match status" value="1"/>
</dbReference>
<dbReference type="InterPro" id="IPR036388">
    <property type="entry name" value="WH-like_DNA-bd_sf"/>
</dbReference>